<evidence type="ECO:0000313" key="13">
    <source>
        <dbReference type="EMBL" id="KDR20117.1"/>
    </source>
</evidence>
<feature type="transmembrane region" description="Helical" evidence="10">
    <location>
        <begin position="169"/>
        <end position="191"/>
    </location>
</feature>
<evidence type="ECO:0000256" key="3">
    <source>
        <dbReference type="ARBA" id="ARBA00022473"/>
    </source>
</evidence>
<dbReference type="InParanoid" id="A0A067R986"/>
<evidence type="ECO:0000256" key="11">
    <source>
        <dbReference type="SAM" id="SignalP"/>
    </source>
</evidence>
<feature type="domain" description="GOLD" evidence="12">
    <location>
        <begin position="31"/>
        <end position="113"/>
    </location>
</feature>
<dbReference type="OrthoDB" id="1929172at2759"/>
<dbReference type="STRING" id="136037.A0A067R986"/>
<dbReference type="GO" id="GO:0012505">
    <property type="term" value="C:endomembrane system"/>
    <property type="evidence" value="ECO:0007669"/>
    <property type="project" value="UniProtKB-SubCell"/>
</dbReference>
<comment type="similarity">
    <text evidence="2 9">Belongs to the EMP24/GP25L family.</text>
</comment>
<dbReference type="eggNOG" id="KOG1692">
    <property type="taxonomic scope" value="Eukaryota"/>
</dbReference>
<dbReference type="InterPro" id="IPR015720">
    <property type="entry name" value="Emp24-like"/>
</dbReference>
<dbReference type="InterPro" id="IPR009038">
    <property type="entry name" value="GOLD_dom"/>
</dbReference>
<feature type="chain" id="PRO_5001648426" evidence="11">
    <location>
        <begin position="22"/>
        <end position="201"/>
    </location>
</feature>
<dbReference type="InterPro" id="IPR036598">
    <property type="entry name" value="GOLD_dom_sf"/>
</dbReference>
<dbReference type="Proteomes" id="UP000027135">
    <property type="component" value="Unassembled WGS sequence"/>
</dbReference>
<feature type="signal peptide" evidence="11">
    <location>
        <begin position="1"/>
        <end position="21"/>
    </location>
</feature>
<keyword evidence="6 10" id="KW-1133">Transmembrane helix</keyword>
<dbReference type="PANTHER" id="PTHR22811">
    <property type="entry name" value="TRANSMEMBRANE EMP24 DOMAIN-CONTAINING PROTEIN"/>
    <property type="match status" value="1"/>
</dbReference>
<proteinExistence type="inferred from homology"/>
<dbReference type="PROSITE" id="PS50866">
    <property type="entry name" value="GOLD"/>
    <property type="match status" value="1"/>
</dbReference>
<keyword evidence="3" id="KW-0217">Developmental protein</keyword>
<dbReference type="SMART" id="SM01190">
    <property type="entry name" value="EMP24_GP25L"/>
    <property type="match status" value="1"/>
</dbReference>
<keyword evidence="5 11" id="KW-0732">Signal</keyword>
<dbReference type="OMA" id="MQVRDRN"/>
<comment type="subcellular location">
    <subcellularLocation>
        <location evidence="8">Endomembrane system</location>
        <topology evidence="8">Single-pass membrane protein</topology>
    </subcellularLocation>
    <subcellularLocation>
        <location evidence="1 9">Membrane</location>
        <topology evidence="1 9">Single-pass type I membrane protein</topology>
    </subcellularLocation>
</comment>
<evidence type="ECO:0000259" key="12">
    <source>
        <dbReference type="PROSITE" id="PS50866"/>
    </source>
</evidence>
<evidence type="ECO:0000256" key="2">
    <source>
        <dbReference type="ARBA" id="ARBA00007104"/>
    </source>
</evidence>
<dbReference type="EMBL" id="KK852619">
    <property type="protein sequence ID" value="KDR20117.1"/>
    <property type="molecule type" value="Genomic_DNA"/>
</dbReference>
<keyword evidence="4 9" id="KW-0812">Transmembrane</keyword>
<dbReference type="FunCoup" id="A0A067R986">
    <property type="interactions" value="2181"/>
</dbReference>
<protein>
    <submittedName>
        <fullName evidence="13">Transmembrane emp24 domain-containing protein</fullName>
    </submittedName>
</protein>
<evidence type="ECO:0000256" key="10">
    <source>
        <dbReference type="SAM" id="Phobius"/>
    </source>
</evidence>
<evidence type="ECO:0000256" key="1">
    <source>
        <dbReference type="ARBA" id="ARBA00004479"/>
    </source>
</evidence>
<reference evidence="13 14" key="1">
    <citation type="journal article" date="2014" name="Nat. Commun.">
        <title>Molecular traces of alternative social organization in a termite genome.</title>
        <authorList>
            <person name="Terrapon N."/>
            <person name="Li C."/>
            <person name="Robertson H.M."/>
            <person name="Ji L."/>
            <person name="Meng X."/>
            <person name="Booth W."/>
            <person name="Chen Z."/>
            <person name="Childers C.P."/>
            <person name="Glastad K.M."/>
            <person name="Gokhale K."/>
            <person name="Gowin J."/>
            <person name="Gronenberg W."/>
            <person name="Hermansen R.A."/>
            <person name="Hu H."/>
            <person name="Hunt B.G."/>
            <person name="Huylmans A.K."/>
            <person name="Khalil S.M."/>
            <person name="Mitchell R.D."/>
            <person name="Munoz-Torres M.C."/>
            <person name="Mustard J.A."/>
            <person name="Pan H."/>
            <person name="Reese J.T."/>
            <person name="Scharf M.E."/>
            <person name="Sun F."/>
            <person name="Vogel H."/>
            <person name="Xiao J."/>
            <person name="Yang W."/>
            <person name="Yang Z."/>
            <person name="Yang Z."/>
            <person name="Zhou J."/>
            <person name="Zhu J."/>
            <person name="Brent C.S."/>
            <person name="Elsik C.G."/>
            <person name="Goodisman M.A."/>
            <person name="Liberles D.A."/>
            <person name="Roe R.M."/>
            <person name="Vargo E.L."/>
            <person name="Vilcinskas A."/>
            <person name="Wang J."/>
            <person name="Bornberg-Bauer E."/>
            <person name="Korb J."/>
            <person name="Zhang G."/>
            <person name="Liebig J."/>
        </authorList>
    </citation>
    <scope>NUCLEOTIDE SEQUENCE [LARGE SCALE GENOMIC DNA]</scope>
    <source>
        <tissue evidence="13">Whole organism</tissue>
    </source>
</reference>
<evidence type="ECO:0000256" key="6">
    <source>
        <dbReference type="ARBA" id="ARBA00022989"/>
    </source>
</evidence>
<keyword evidence="7 10" id="KW-0472">Membrane</keyword>
<evidence type="ECO:0000256" key="7">
    <source>
        <dbReference type="ARBA" id="ARBA00023136"/>
    </source>
</evidence>
<accession>A0A067R986</accession>
<evidence type="ECO:0000313" key="14">
    <source>
        <dbReference type="Proteomes" id="UP000027135"/>
    </source>
</evidence>
<dbReference type="GO" id="GO:0016020">
    <property type="term" value="C:membrane"/>
    <property type="evidence" value="ECO:0007669"/>
    <property type="project" value="UniProtKB-SubCell"/>
</dbReference>
<dbReference type="Pfam" id="PF01105">
    <property type="entry name" value="EMP24_GP25L"/>
    <property type="match status" value="1"/>
</dbReference>
<keyword evidence="14" id="KW-1185">Reference proteome</keyword>
<organism evidence="13 14">
    <name type="scientific">Zootermopsis nevadensis</name>
    <name type="common">Dampwood termite</name>
    <dbReference type="NCBI Taxonomy" id="136037"/>
    <lineage>
        <taxon>Eukaryota</taxon>
        <taxon>Metazoa</taxon>
        <taxon>Ecdysozoa</taxon>
        <taxon>Arthropoda</taxon>
        <taxon>Hexapoda</taxon>
        <taxon>Insecta</taxon>
        <taxon>Pterygota</taxon>
        <taxon>Neoptera</taxon>
        <taxon>Polyneoptera</taxon>
        <taxon>Dictyoptera</taxon>
        <taxon>Blattodea</taxon>
        <taxon>Blattoidea</taxon>
        <taxon>Termitoidae</taxon>
        <taxon>Termopsidae</taxon>
        <taxon>Zootermopsis</taxon>
    </lineage>
</organism>
<sequence length="201" mass="22960">MFKVNVFVLLSLISHFGCSHGYFITVDAHAEECFFDKVESGTKMGLMFEIAEGGFLDIDVKIVGPDGKVIYQGERETSGKYTFAAHMAGVYTYCFSNQMSTMTPKVVMFNMDIGESPKESSQGHDDHDKLQEMIKELSATLTGVKHEQEYMQLRDRIHRSINESTNSRVVLWSFFEALVLVAMTMGQVYYLKRFFEVRRVV</sequence>
<name>A0A067R986_ZOONE</name>
<evidence type="ECO:0000256" key="5">
    <source>
        <dbReference type="ARBA" id="ARBA00022729"/>
    </source>
</evidence>
<evidence type="ECO:0000256" key="8">
    <source>
        <dbReference type="ARBA" id="ARBA00037847"/>
    </source>
</evidence>
<evidence type="ECO:0000256" key="9">
    <source>
        <dbReference type="RuleBase" id="RU003827"/>
    </source>
</evidence>
<gene>
    <name evidence="13" type="ORF">L798_05581</name>
</gene>
<dbReference type="AlphaFoldDB" id="A0A067R986"/>
<dbReference type="SUPFAM" id="SSF101576">
    <property type="entry name" value="Supernatant protein factor (SPF), C-terminal domain"/>
    <property type="match status" value="1"/>
</dbReference>
<evidence type="ECO:0000256" key="4">
    <source>
        <dbReference type="ARBA" id="ARBA00022692"/>
    </source>
</evidence>